<dbReference type="GO" id="GO:0016887">
    <property type="term" value="F:ATP hydrolysis activity"/>
    <property type="evidence" value="ECO:0007669"/>
    <property type="project" value="InterPro"/>
</dbReference>
<name>A0A8G1A3L6_9EURY</name>
<dbReference type="NCBIfam" id="NF003232">
    <property type="entry name" value="PRK04195.2-2"/>
    <property type="match status" value="1"/>
</dbReference>
<dbReference type="HAMAP" id="MF_01508">
    <property type="entry name" value="RfcL"/>
    <property type="match status" value="1"/>
</dbReference>
<feature type="compositionally biased region" description="Basic and acidic residues" evidence="8">
    <location>
        <begin position="407"/>
        <end position="427"/>
    </location>
</feature>
<dbReference type="InterPro" id="IPR027417">
    <property type="entry name" value="P-loop_NTPase"/>
</dbReference>
<dbReference type="InterPro" id="IPR003959">
    <property type="entry name" value="ATPase_AAA_core"/>
</dbReference>
<comment type="subunit">
    <text evidence="7">Heteromultimer composed of small subunits (RfcS) and large subunits (RfcL).</text>
</comment>
<reference evidence="10" key="1">
    <citation type="journal article" date="2005" name="Int. J. Syst. Evol. Microbiol.">
        <title>Methanofollis formosanus sp. nov., isolated from a fish pond.</title>
        <authorList>
            <person name="Wu S.Y."/>
            <person name="Chen S.C."/>
            <person name="Lai M.C."/>
        </authorList>
    </citation>
    <scope>NUCLEOTIDE SEQUENCE</scope>
    <source>
        <strain evidence="10">ML15</strain>
    </source>
</reference>
<dbReference type="OrthoDB" id="8658at2157"/>
<dbReference type="Gene3D" id="1.10.8.60">
    <property type="match status" value="1"/>
</dbReference>
<feature type="domain" description="AAA+ ATPase" evidence="9">
    <location>
        <begin position="35"/>
        <end position="166"/>
    </location>
</feature>
<feature type="compositionally biased region" description="Polar residues" evidence="8">
    <location>
        <begin position="461"/>
        <end position="470"/>
    </location>
</feature>
<feature type="region of interest" description="Disordered" evidence="8">
    <location>
        <begin position="407"/>
        <end position="470"/>
    </location>
</feature>
<dbReference type="EMBL" id="CP037968">
    <property type="protein sequence ID" value="QYZ80465.1"/>
    <property type="molecule type" value="Genomic_DNA"/>
</dbReference>
<dbReference type="GO" id="GO:0003689">
    <property type="term" value="F:DNA clamp loader activity"/>
    <property type="evidence" value="ECO:0007669"/>
    <property type="project" value="UniProtKB-UniRule"/>
</dbReference>
<comment type="function">
    <text evidence="7">Part of the RFC clamp loader complex which loads the PCNA sliding clamp onto DNA.</text>
</comment>
<dbReference type="InterPro" id="IPR003593">
    <property type="entry name" value="AAA+_ATPase"/>
</dbReference>
<keyword evidence="5 7" id="KW-0067">ATP-binding</keyword>
<evidence type="ECO:0000256" key="1">
    <source>
        <dbReference type="ARBA" id="ARBA00006878"/>
    </source>
</evidence>
<dbReference type="GO" id="GO:0005524">
    <property type="term" value="F:ATP binding"/>
    <property type="evidence" value="ECO:0007669"/>
    <property type="project" value="UniProtKB-UniRule"/>
</dbReference>
<dbReference type="NCBIfam" id="NF003229">
    <property type="entry name" value="PRK04195.1-5"/>
    <property type="match status" value="1"/>
</dbReference>
<evidence type="ECO:0000256" key="5">
    <source>
        <dbReference type="ARBA" id="ARBA00022840"/>
    </source>
</evidence>
<keyword evidence="4 7" id="KW-0547">Nucleotide-binding</keyword>
<comment type="similarity">
    <text evidence="1 7">Belongs to the activator 1 small subunits family. RfcL subfamily.</text>
</comment>
<evidence type="ECO:0000256" key="7">
    <source>
        <dbReference type="HAMAP-Rule" id="MF_01508"/>
    </source>
</evidence>
<organism evidence="10 11">
    <name type="scientific">Methanofollis formosanus</name>
    <dbReference type="NCBI Taxonomy" id="299308"/>
    <lineage>
        <taxon>Archaea</taxon>
        <taxon>Methanobacteriati</taxon>
        <taxon>Methanobacteriota</taxon>
        <taxon>Stenosarchaea group</taxon>
        <taxon>Methanomicrobia</taxon>
        <taxon>Methanomicrobiales</taxon>
        <taxon>Methanomicrobiaceae</taxon>
        <taxon>Methanofollis</taxon>
    </lineage>
</organism>
<evidence type="ECO:0000256" key="6">
    <source>
        <dbReference type="ARBA" id="ARBA00032141"/>
    </source>
</evidence>
<accession>A0A8G1A3L6</accession>
<dbReference type="RefSeq" id="WP_220683018.1">
    <property type="nucleotide sequence ID" value="NZ_CP037968.1"/>
</dbReference>
<keyword evidence="11" id="KW-1185">Reference proteome</keyword>
<dbReference type="PANTHER" id="PTHR23389:SF6">
    <property type="entry name" value="REPLICATION FACTOR C SUBUNIT 1"/>
    <property type="match status" value="1"/>
</dbReference>
<keyword evidence="3 7" id="KW-0235">DNA replication</keyword>
<proteinExistence type="inferred from homology"/>
<dbReference type="InterPro" id="IPR047854">
    <property type="entry name" value="RFC_lid"/>
</dbReference>
<evidence type="ECO:0000256" key="2">
    <source>
        <dbReference type="ARBA" id="ARBA00014793"/>
    </source>
</evidence>
<evidence type="ECO:0000259" key="9">
    <source>
        <dbReference type="SMART" id="SM00382"/>
    </source>
</evidence>
<dbReference type="CDD" id="cd00009">
    <property type="entry name" value="AAA"/>
    <property type="match status" value="1"/>
</dbReference>
<dbReference type="KEGG" id="mfk:E2N92_11925"/>
<dbReference type="InterPro" id="IPR023935">
    <property type="entry name" value="Rep_factor-C_lsu"/>
</dbReference>
<evidence type="ECO:0000256" key="8">
    <source>
        <dbReference type="SAM" id="MobiDB-lite"/>
    </source>
</evidence>
<sequence>MDWTEKYRPQSLQDLVGNGPAVRQIYEWARSWTRESPPLILYGKPGVGKTSSAHALARDMRWEVVELNASDQRTKAVLERVAGTSSATASLLGAERKLILLDEADNLHGTADRGGARAIIEIVRHSCQPILLIANDLYGLPKELRAIGEPVQFRAIQARSVVPRLREICRCERIVCSQEALEAIAGAAGGDVRAAVNMLYASSLGREKVEAADVHAAQKDQRATIFDLVASTYAGRKSDKELMDLKMAVDDDPEAVLQWLEGNLATLQRPEAEMRAYVPLARADVWLGLTRRRQYYALWKYATATMLLGVKAAAGGTGAHGRLMPPARWRRMGSARKQKAIRATVMQKLSHALSLPQHTIREEYLPLVTLLVDEDPLAYAEALALDADELDFFLHDKARSKEVAKELKAIERERKKREKEKEKEREKERKKKEKTSRDDPPAPAPAPEPEPEKPEKAQPKVNQATLFDAF</sequence>
<feature type="binding site" evidence="7">
    <location>
        <begin position="43"/>
        <end position="50"/>
    </location>
    <ligand>
        <name>ATP</name>
        <dbReference type="ChEBI" id="CHEBI:30616"/>
    </ligand>
</feature>
<dbReference type="Pfam" id="PF00004">
    <property type="entry name" value="AAA"/>
    <property type="match status" value="1"/>
</dbReference>
<dbReference type="SMART" id="SM00382">
    <property type="entry name" value="AAA"/>
    <property type="match status" value="1"/>
</dbReference>
<reference evidence="10" key="2">
    <citation type="submission" date="2019-03" db="EMBL/GenBank/DDBJ databases">
        <authorList>
            <person name="Chen S.-C."/>
            <person name="Wu S.-Y."/>
            <person name="Lai M.-C."/>
        </authorList>
    </citation>
    <scope>NUCLEOTIDE SEQUENCE</scope>
    <source>
        <strain evidence="10">ML15</strain>
    </source>
</reference>
<protein>
    <recommendedName>
        <fullName evidence="2 7">Replication factor C large subunit</fullName>
        <shortName evidence="7">RFC large subunit</shortName>
    </recommendedName>
    <alternativeName>
        <fullName evidence="6 7">Clamp loader large subunit</fullName>
    </alternativeName>
</protein>
<evidence type="ECO:0000256" key="4">
    <source>
        <dbReference type="ARBA" id="ARBA00022741"/>
    </source>
</evidence>
<gene>
    <name evidence="7" type="primary">rfcL</name>
    <name evidence="10" type="ORF">E2N92_11925</name>
</gene>
<evidence type="ECO:0000313" key="11">
    <source>
        <dbReference type="Proteomes" id="UP000826709"/>
    </source>
</evidence>
<evidence type="ECO:0000313" key="10">
    <source>
        <dbReference type="EMBL" id="QYZ80465.1"/>
    </source>
</evidence>
<evidence type="ECO:0000256" key="3">
    <source>
        <dbReference type="ARBA" id="ARBA00022705"/>
    </source>
</evidence>
<dbReference type="Proteomes" id="UP000826709">
    <property type="component" value="Chromosome"/>
</dbReference>
<dbReference type="SUPFAM" id="SSF52540">
    <property type="entry name" value="P-loop containing nucleoside triphosphate hydrolases"/>
    <property type="match status" value="1"/>
</dbReference>
<dbReference type="Gene3D" id="3.40.50.300">
    <property type="entry name" value="P-loop containing nucleotide triphosphate hydrolases"/>
    <property type="match status" value="1"/>
</dbReference>
<dbReference type="CDD" id="cd18140">
    <property type="entry name" value="HLD_clamp_RFC"/>
    <property type="match status" value="1"/>
</dbReference>
<dbReference type="PANTHER" id="PTHR23389">
    <property type="entry name" value="CHROMOSOME TRANSMISSION FIDELITY FACTOR 18"/>
    <property type="match status" value="1"/>
</dbReference>
<dbReference type="GO" id="GO:0006260">
    <property type="term" value="P:DNA replication"/>
    <property type="evidence" value="ECO:0007669"/>
    <property type="project" value="UniProtKB-UniRule"/>
</dbReference>
<dbReference type="AlphaFoldDB" id="A0A8G1A3L6"/>